<dbReference type="PROSITE" id="PS50928">
    <property type="entry name" value="ABC_TM1"/>
    <property type="match status" value="1"/>
</dbReference>
<evidence type="ECO:0000256" key="1">
    <source>
        <dbReference type="ARBA" id="ARBA00004429"/>
    </source>
</evidence>
<evidence type="ECO:0000256" key="4">
    <source>
        <dbReference type="ARBA" id="ARBA00022519"/>
    </source>
</evidence>
<sequence length="304" mass="34675">MDTSIATSKKQKKSKKSFHRFYDINGWSFVLPAVVLVSLFMIYPILSSLWMSMHSGRGVMMQFVGFDNVLRLFNDPFFLKSLKNTFIFLVVQVPVMILLSLILSSCLNAPNLKFRSLFRLAIFLPCVTSLVAYSILFKSMFSYEGIINSFLMWTHIVSEPIPWLSDPFWAKVTIIIAITWRWTGYNMIFFLSAMQNIDKSIYEAARMEGVSPTKQFFFITVPLLKPVILFTTVMSTIGTLQLFDEVANITAGGPSNETMTLSMYIYNLSFKFVPNFGYAATVSYVIVFFAAVLAIMQFKIAKDK</sequence>
<feature type="transmembrane region" description="Helical" evidence="8">
    <location>
        <begin position="168"/>
        <end position="191"/>
    </location>
</feature>
<dbReference type="RefSeq" id="WP_071701384.1">
    <property type="nucleotide sequence ID" value="NZ_JABXPC010000004.1"/>
</dbReference>
<organism evidence="9 10">
    <name type="scientific">Klebsiella michiganensis</name>
    <dbReference type="NCBI Taxonomy" id="1134687"/>
    <lineage>
        <taxon>Bacteria</taxon>
        <taxon>Pseudomonadati</taxon>
        <taxon>Pseudomonadota</taxon>
        <taxon>Gammaproteobacteria</taxon>
        <taxon>Enterobacterales</taxon>
        <taxon>Enterobacteriaceae</taxon>
        <taxon>Klebsiella/Raoultella group</taxon>
        <taxon>Klebsiella</taxon>
    </lineage>
</organism>
<name>A0A2J4ZJ56_9ENTR</name>
<evidence type="ECO:0000256" key="8">
    <source>
        <dbReference type="RuleBase" id="RU363032"/>
    </source>
</evidence>
<keyword evidence="5 8" id="KW-0812">Transmembrane</keyword>
<feature type="transmembrane region" description="Helical" evidence="8">
    <location>
        <begin position="117"/>
        <end position="136"/>
    </location>
</feature>
<gene>
    <name evidence="9" type="ORF">CWM85_13605</name>
</gene>
<dbReference type="CDD" id="cd06261">
    <property type="entry name" value="TM_PBP2"/>
    <property type="match status" value="1"/>
</dbReference>
<dbReference type="Pfam" id="PF00528">
    <property type="entry name" value="BPD_transp_1"/>
    <property type="match status" value="1"/>
</dbReference>
<reference evidence="9 10" key="2">
    <citation type="submission" date="2018-01" db="EMBL/GenBank/DDBJ databases">
        <title>Genomic study of Klebsiella pneumoniae.</title>
        <authorList>
            <person name="Yang Y."/>
            <person name="Bicalho R."/>
        </authorList>
    </citation>
    <scope>NUCLEOTIDE SEQUENCE [LARGE SCALE GENOMIC DNA]</scope>
    <source>
        <strain evidence="9 10">A2</strain>
    </source>
</reference>
<keyword evidence="2 8" id="KW-0813">Transport</keyword>
<evidence type="ECO:0000256" key="7">
    <source>
        <dbReference type="ARBA" id="ARBA00023136"/>
    </source>
</evidence>
<dbReference type="GO" id="GO:0005886">
    <property type="term" value="C:plasma membrane"/>
    <property type="evidence" value="ECO:0007669"/>
    <property type="project" value="UniProtKB-SubCell"/>
</dbReference>
<proteinExistence type="inferred from homology"/>
<dbReference type="InterPro" id="IPR035906">
    <property type="entry name" value="MetI-like_sf"/>
</dbReference>
<dbReference type="InterPro" id="IPR051393">
    <property type="entry name" value="ABC_transporter_permease"/>
</dbReference>
<feature type="transmembrane region" description="Helical" evidence="8">
    <location>
        <begin position="276"/>
        <end position="296"/>
    </location>
</feature>
<comment type="similarity">
    <text evidence="8">Belongs to the binding-protein-dependent transport system permease family.</text>
</comment>
<evidence type="ECO:0000256" key="6">
    <source>
        <dbReference type="ARBA" id="ARBA00022989"/>
    </source>
</evidence>
<dbReference type="AlphaFoldDB" id="A0A2J4ZJ56"/>
<evidence type="ECO:0000256" key="3">
    <source>
        <dbReference type="ARBA" id="ARBA00022475"/>
    </source>
</evidence>
<dbReference type="Proteomes" id="UP000234661">
    <property type="component" value="Unassembled WGS sequence"/>
</dbReference>
<keyword evidence="4" id="KW-0997">Cell inner membrane</keyword>
<evidence type="ECO:0000256" key="2">
    <source>
        <dbReference type="ARBA" id="ARBA00022448"/>
    </source>
</evidence>
<comment type="caution">
    <text evidence="9">The sequence shown here is derived from an EMBL/GenBank/DDBJ whole genome shotgun (WGS) entry which is preliminary data.</text>
</comment>
<protein>
    <submittedName>
        <fullName evidence="9">Sugar ABC transporter permease</fullName>
    </submittedName>
</protein>
<dbReference type="SUPFAM" id="SSF161098">
    <property type="entry name" value="MetI-like"/>
    <property type="match status" value="1"/>
</dbReference>
<dbReference type="PANTHER" id="PTHR30193:SF37">
    <property type="entry name" value="INNER MEMBRANE ABC TRANSPORTER PERMEASE PROTEIN YCJO"/>
    <property type="match status" value="1"/>
</dbReference>
<keyword evidence="7 8" id="KW-0472">Membrane</keyword>
<keyword evidence="6 8" id="KW-1133">Transmembrane helix</keyword>
<dbReference type="InterPro" id="IPR000515">
    <property type="entry name" value="MetI-like"/>
</dbReference>
<evidence type="ECO:0000313" key="10">
    <source>
        <dbReference type="Proteomes" id="UP000234661"/>
    </source>
</evidence>
<accession>A0A2J4ZJ56</accession>
<dbReference type="PANTHER" id="PTHR30193">
    <property type="entry name" value="ABC TRANSPORTER PERMEASE PROTEIN"/>
    <property type="match status" value="1"/>
</dbReference>
<feature type="transmembrane region" description="Helical" evidence="8">
    <location>
        <begin position="86"/>
        <end position="105"/>
    </location>
</feature>
<comment type="subcellular location">
    <subcellularLocation>
        <location evidence="1">Cell inner membrane</location>
        <topology evidence="1">Multi-pass membrane protein</topology>
    </subcellularLocation>
    <subcellularLocation>
        <location evidence="8">Cell membrane</location>
        <topology evidence="8">Multi-pass membrane protein</topology>
    </subcellularLocation>
</comment>
<feature type="transmembrane region" description="Helical" evidence="8">
    <location>
        <begin position="21"/>
        <end position="46"/>
    </location>
</feature>
<feature type="transmembrane region" description="Helical" evidence="8">
    <location>
        <begin position="216"/>
        <end position="237"/>
    </location>
</feature>
<dbReference type="GO" id="GO:0055085">
    <property type="term" value="P:transmembrane transport"/>
    <property type="evidence" value="ECO:0007669"/>
    <property type="project" value="InterPro"/>
</dbReference>
<dbReference type="Gene3D" id="1.10.3720.10">
    <property type="entry name" value="MetI-like"/>
    <property type="match status" value="1"/>
</dbReference>
<reference evidence="9 10" key="1">
    <citation type="submission" date="2017-11" db="EMBL/GenBank/DDBJ databases">
        <authorList>
            <person name="Han C.G."/>
        </authorList>
    </citation>
    <scope>NUCLEOTIDE SEQUENCE [LARGE SCALE GENOMIC DNA]</scope>
    <source>
        <strain evidence="9 10">A2</strain>
    </source>
</reference>
<dbReference type="EMBL" id="PIET01000354">
    <property type="protein sequence ID" value="PLM63094.1"/>
    <property type="molecule type" value="Genomic_DNA"/>
</dbReference>
<evidence type="ECO:0000313" key="9">
    <source>
        <dbReference type="EMBL" id="PLM63094.1"/>
    </source>
</evidence>
<keyword evidence="3" id="KW-1003">Cell membrane</keyword>
<evidence type="ECO:0000256" key="5">
    <source>
        <dbReference type="ARBA" id="ARBA00022692"/>
    </source>
</evidence>